<evidence type="ECO:0000313" key="1">
    <source>
        <dbReference type="EMBL" id="PDO11396.1"/>
    </source>
</evidence>
<name>A0A2A6E3J4_9BACL</name>
<proteinExistence type="predicted"/>
<sequence length="71" mass="7969">MEFFVMSSLSPNRGDKSFAGDGARIGGAEGFAGEAAASWCDWPVEKEFLKEECRVEQTARRISRVRMSKFF</sequence>
<dbReference type="EMBL" id="MOXJ01000003">
    <property type="protein sequence ID" value="PDO11396.1"/>
    <property type="molecule type" value="Genomic_DNA"/>
</dbReference>
<reference evidence="1 2" key="1">
    <citation type="submission" date="2016-12" db="EMBL/GenBank/DDBJ databases">
        <title>Candidatus Reconcilibacillus cellulovorans genome.</title>
        <authorList>
            <person name="Kolinko S."/>
            <person name="Wu Y.-W."/>
            <person name="Tachea F."/>
            <person name="Denzel E."/>
            <person name="Hiras J."/>
            <person name="Baecker N."/>
            <person name="Chan L.J."/>
            <person name="Eichorst S.A."/>
            <person name="Frey D."/>
            <person name="Adams P.D."/>
            <person name="Pray T."/>
            <person name="Tanjore D."/>
            <person name="Petzold C.J."/>
            <person name="Gladden J.M."/>
            <person name="Simmons B.A."/>
            <person name="Singer S.W."/>
        </authorList>
    </citation>
    <scope>NUCLEOTIDE SEQUENCE [LARGE SCALE GENOMIC DNA]</scope>
    <source>
        <strain evidence="1">JTherm</strain>
    </source>
</reference>
<comment type="caution">
    <text evidence="1">The sequence shown here is derived from an EMBL/GenBank/DDBJ whole genome shotgun (WGS) entry which is preliminary data.</text>
</comment>
<organism evidence="1 2">
    <name type="scientific">Candidatus Reconcilbacillus cellulovorans</name>
    <dbReference type="NCBI Taxonomy" id="1906605"/>
    <lineage>
        <taxon>Bacteria</taxon>
        <taxon>Bacillati</taxon>
        <taxon>Bacillota</taxon>
        <taxon>Bacilli</taxon>
        <taxon>Bacillales</taxon>
        <taxon>Paenibacillaceae</taxon>
        <taxon>Candidatus Reconcilbacillus</taxon>
    </lineage>
</organism>
<accession>A0A2A6E3J4</accession>
<dbReference type="Proteomes" id="UP000243688">
    <property type="component" value="Unassembled WGS sequence"/>
</dbReference>
<dbReference type="AlphaFoldDB" id="A0A2A6E3J4"/>
<evidence type="ECO:0000313" key="2">
    <source>
        <dbReference type="Proteomes" id="UP000243688"/>
    </source>
</evidence>
<protein>
    <submittedName>
        <fullName evidence="1">Uncharacterized protein</fullName>
    </submittedName>
</protein>
<gene>
    <name evidence="1" type="ORF">BLM47_02780</name>
</gene>